<evidence type="ECO:0000313" key="2">
    <source>
        <dbReference type="Proteomes" id="UP000000263"/>
    </source>
</evidence>
<dbReference type="HOGENOM" id="CLU_2002177_0_0_0"/>
<reference evidence="1 2" key="1">
    <citation type="submission" date="2007-08" db="EMBL/GenBank/DDBJ databases">
        <title>Complete sequence of Roseiflexus castenholzii DSM 13941.</title>
        <authorList>
            <consortium name="US DOE Joint Genome Institute"/>
            <person name="Copeland A."/>
            <person name="Lucas S."/>
            <person name="Lapidus A."/>
            <person name="Barry K."/>
            <person name="Glavina del Rio T."/>
            <person name="Dalin E."/>
            <person name="Tice H."/>
            <person name="Pitluck S."/>
            <person name="Thompson L.S."/>
            <person name="Brettin T."/>
            <person name="Bruce D."/>
            <person name="Detter J.C."/>
            <person name="Han C."/>
            <person name="Tapia R."/>
            <person name="Schmutz J."/>
            <person name="Larimer F."/>
            <person name="Land M."/>
            <person name="Hauser L."/>
            <person name="Kyrpides N."/>
            <person name="Mikhailova N."/>
            <person name="Bryant D.A."/>
            <person name="Hanada S."/>
            <person name="Tsukatani Y."/>
            <person name="Richardson P."/>
        </authorList>
    </citation>
    <scope>NUCLEOTIDE SEQUENCE [LARGE SCALE GENOMIC DNA]</scope>
    <source>
        <strain evidence="2">DSM 13941 / HLO8</strain>
    </source>
</reference>
<evidence type="ECO:0000313" key="1">
    <source>
        <dbReference type="EMBL" id="ABU58251.1"/>
    </source>
</evidence>
<protein>
    <submittedName>
        <fullName evidence="1">Uncharacterized protein</fullName>
    </submittedName>
</protein>
<dbReference type="KEGG" id="rca:Rcas_2167"/>
<accession>A7NL78</accession>
<sequence>MLTQLLECFISQHVRQTLKEMTLLTAPMGFEQHAQSVKALLKDYCIDPVLIECRNVGSKRAMPALMSIMSALTSLSLPPKLPERTSLLRAAYAATLLPSAPDAHALASRLLWMERHDSAPHCGE</sequence>
<dbReference type="EMBL" id="CP000804">
    <property type="protein sequence ID" value="ABU58251.1"/>
    <property type="molecule type" value="Genomic_DNA"/>
</dbReference>
<name>A7NL78_ROSCS</name>
<dbReference type="RefSeq" id="WP_012120675.1">
    <property type="nucleotide sequence ID" value="NC_009767.1"/>
</dbReference>
<organism evidence="1 2">
    <name type="scientific">Roseiflexus castenholzii (strain DSM 13941 / HLO8)</name>
    <dbReference type="NCBI Taxonomy" id="383372"/>
    <lineage>
        <taxon>Bacteria</taxon>
        <taxon>Bacillati</taxon>
        <taxon>Chloroflexota</taxon>
        <taxon>Chloroflexia</taxon>
        <taxon>Chloroflexales</taxon>
        <taxon>Roseiflexineae</taxon>
        <taxon>Roseiflexaceae</taxon>
        <taxon>Roseiflexus</taxon>
    </lineage>
</organism>
<proteinExistence type="predicted"/>
<gene>
    <name evidence="1" type="ordered locus">Rcas_2167</name>
</gene>
<dbReference type="AlphaFoldDB" id="A7NL78"/>
<dbReference type="Proteomes" id="UP000000263">
    <property type="component" value="Chromosome"/>
</dbReference>
<keyword evidence="2" id="KW-1185">Reference proteome</keyword>